<comment type="subunit">
    <text evidence="11">This enzyme consists of two polypeptide chains, which are synthesized in precursor form from a single polypeptide.</text>
</comment>
<dbReference type="InterPro" id="IPR000101">
    <property type="entry name" value="GGT_peptidase"/>
</dbReference>
<dbReference type="InterPro" id="IPR051792">
    <property type="entry name" value="GGT_bact"/>
</dbReference>
<dbReference type="InterPro" id="IPR043138">
    <property type="entry name" value="GGT_lsub"/>
</dbReference>
<comment type="catalytic activity">
    <reaction evidence="8 11">
        <text>an N-terminal (5-L-glutamyl)-[peptide] + an alpha-amino acid = 5-L-glutamyl amino acid + an N-terminal L-alpha-aminoacyl-[peptide]</text>
        <dbReference type="Rhea" id="RHEA:23904"/>
        <dbReference type="Rhea" id="RHEA-COMP:9780"/>
        <dbReference type="Rhea" id="RHEA-COMP:9795"/>
        <dbReference type="ChEBI" id="CHEBI:77644"/>
        <dbReference type="ChEBI" id="CHEBI:78597"/>
        <dbReference type="ChEBI" id="CHEBI:78599"/>
        <dbReference type="ChEBI" id="CHEBI:78608"/>
        <dbReference type="EC" id="2.3.2.2"/>
    </reaction>
</comment>
<keyword evidence="5 11" id="KW-0378">Hydrolase</keyword>
<dbReference type="UniPathway" id="UPA00204"/>
<evidence type="ECO:0000256" key="5">
    <source>
        <dbReference type="ARBA" id="ARBA00022801"/>
    </source>
</evidence>
<dbReference type="EMBL" id="PUIB01000004">
    <property type="protein sequence ID" value="PQO41905.1"/>
    <property type="molecule type" value="Genomic_DNA"/>
</dbReference>
<comment type="catalytic activity">
    <reaction evidence="1 11">
        <text>an S-substituted glutathione + H2O = an S-substituted L-cysteinylglycine + L-glutamate</text>
        <dbReference type="Rhea" id="RHEA:59468"/>
        <dbReference type="ChEBI" id="CHEBI:15377"/>
        <dbReference type="ChEBI" id="CHEBI:29985"/>
        <dbReference type="ChEBI" id="CHEBI:90779"/>
        <dbReference type="ChEBI" id="CHEBI:143103"/>
        <dbReference type="EC" id="3.4.19.13"/>
    </reaction>
</comment>
<comment type="caution">
    <text evidence="12">The sequence shown here is derived from an EMBL/GenBank/DDBJ whole genome shotgun (WGS) entry which is preliminary data.</text>
</comment>
<evidence type="ECO:0000256" key="10">
    <source>
        <dbReference type="PIRSR" id="PIRSR600101-2"/>
    </source>
</evidence>
<feature type="binding site" evidence="10">
    <location>
        <position position="498"/>
    </location>
    <ligand>
        <name>L-glutamate</name>
        <dbReference type="ChEBI" id="CHEBI:29985"/>
    </ligand>
</feature>
<dbReference type="SUPFAM" id="SSF56235">
    <property type="entry name" value="N-terminal nucleophile aminohydrolases (Ntn hydrolases)"/>
    <property type="match status" value="1"/>
</dbReference>
<comment type="catalytic activity">
    <reaction evidence="2 11">
        <text>glutathione + H2O = L-cysteinylglycine + L-glutamate</text>
        <dbReference type="Rhea" id="RHEA:28807"/>
        <dbReference type="ChEBI" id="CHEBI:15377"/>
        <dbReference type="ChEBI" id="CHEBI:29985"/>
        <dbReference type="ChEBI" id="CHEBI:57925"/>
        <dbReference type="ChEBI" id="CHEBI:61694"/>
        <dbReference type="EC" id="3.4.19.13"/>
    </reaction>
</comment>
<reference evidence="12 13" key="1">
    <citation type="submission" date="2018-02" db="EMBL/GenBank/DDBJ databases">
        <title>Comparative genomes isolates from brazilian mangrove.</title>
        <authorList>
            <person name="Araujo J.E."/>
            <person name="Taketani R.G."/>
            <person name="Silva M.C.P."/>
            <person name="Loureco M.V."/>
            <person name="Andreote F.D."/>
        </authorList>
    </citation>
    <scope>NUCLEOTIDE SEQUENCE [LARGE SCALE GENOMIC DNA]</scope>
    <source>
        <strain evidence="12 13">NAP PRIS-MGV</strain>
    </source>
</reference>
<comment type="pathway">
    <text evidence="11">Sulfur metabolism; glutathione metabolism.</text>
</comment>
<evidence type="ECO:0000256" key="11">
    <source>
        <dbReference type="RuleBase" id="RU368036"/>
    </source>
</evidence>
<gene>
    <name evidence="12" type="primary">ggt</name>
    <name evidence="12" type="ORF">C5Y98_02385</name>
</gene>
<comment type="similarity">
    <text evidence="3 11">Belongs to the gamma-glutamyltransferase family.</text>
</comment>
<dbReference type="GO" id="GO:0006750">
    <property type="term" value="P:glutathione biosynthetic process"/>
    <property type="evidence" value="ECO:0007669"/>
    <property type="project" value="UniProtKB-KW"/>
</dbReference>
<dbReference type="EC" id="2.3.2.2" evidence="11"/>
<evidence type="ECO:0000256" key="4">
    <source>
        <dbReference type="ARBA" id="ARBA00022679"/>
    </source>
</evidence>
<dbReference type="NCBIfam" id="TIGR00066">
    <property type="entry name" value="g_glut_trans"/>
    <property type="match status" value="1"/>
</dbReference>
<keyword evidence="7 11" id="KW-0012">Acyltransferase</keyword>
<feature type="binding site" evidence="10">
    <location>
        <position position="126"/>
    </location>
    <ligand>
        <name>L-glutamate</name>
        <dbReference type="ChEBI" id="CHEBI:29985"/>
    </ligand>
</feature>
<keyword evidence="6 11" id="KW-0865">Zymogen</keyword>
<dbReference type="InterPro" id="IPR029055">
    <property type="entry name" value="Ntn_hydrolases_N"/>
</dbReference>
<evidence type="ECO:0000256" key="7">
    <source>
        <dbReference type="ARBA" id="ARBA00023315"/>
    </source>
</evidence>
<name>A0A2S8GBS1_9BACT</name>
<dbReference type="PANTHER" id="PTHR43199:SF1">
    <property type="entry name" value="GLUTATHIONE HYDROLASE PROENZYME"/>
    <property type="match status" value="1"/>
</dbReference>
<keyword evidence="11" id="KW-0317">Glutathione biosynthesis</keyword>
<sequence>MKNIRMSSYYEMLYTIPLRRAMIPLSIVWLTLLTAPFGLNAQEVNPRPPREPVKVAEGKHGMVVTDTPFASQVGRDILAKGGNAVDAAVGVSIALQVSWPEAGNIGGGGFMMISRPDEEVVCVSYREKAPAAVNEHSFDKWKEHYHVYMAGVPGTVRGLALAHEKYGKLPWKEIIEPSIVASRDGLEVDAYLAYSLNSVLLQGFIQKEDRFAELRRVYGHPEGRPWRAGDRLVQSDLAVSLTLIAEEGPSAFYEGPIADKIADEMQRGGGLMTKQDLKDYTAKVQTPIKGEFGPYTIYGAAPPSSGGTTVLMQMQILEALDFPTGQKDYWTADQVHLMTEAMRRSFRERAAWLGDPDFVSIPEHLITKEHAKKLAATIDPTKATPSTEIAGDIELTEGPYESPQTTHFSVIDKDGIAVSSTYTLEETFGCRIVVKGTGFLLNNEMGDFNWYPGYTNHEGKIGTKANRLAPGKRMLSSMSPTMVLQDGKPKLLIGSPGGRTIINTVSNILVQTLVLNRPLEEAIDGPRFHHQWFPDVLRYEASDGVFAKIEDDLKARGYTIQPWSGRQGCAQGIIVDTETGVAKGVGDWRRGSSALAVE</sequence>
<dbReference type="InterPro" id="IPR043137">
    <property type="entry name" value="GGT_ssub_C"/>
</dbReference>
<proteinExistence type="inferred from homology"/>
<dbReference type="GO" id="GO:0036374">
    <property type="term" value="F:glutathione hydrolase activity"/>
    <property type="evidence" value="ECO:0007669"/>
    <property type="project" value="UniProtKB-UniRule"/>
</dbReference>
<dbReference type="Proteomes" id="UP000239388">
    <property type="component" value="Unassembled WGS sequence"/>
</dbReference>
<dbReference type="PRINTS" id="PR01210">
    <property type="entry name" value="GGTRANSPTASE"/>
</dbReference>
<evidence type="ECO:0000256" key="6">
    <source>
        <dbReference type="ARBA" id="ARBA00023145"/>
    </source>
</evidence>
<evidence type="ECO:0000256" key="9">
    <source>
        <dbReference type="PIRSR" id="PIRSR600101-1"/>
    </source>
</evidence>
<dbReference type="Gene3D" id="1.10.246.130">
    <property type="match status" value="1"/>
</dbReference>
<protein>
    <recommendedName>
        <fullName evidence="11">Glutathione hydrolase proenzyme</fullName>
        <ecNumber evidence="11">2.3.2.2</ecNumber>
        <ecNumber evidence="11">3.4.19.13</ecNumber>
    </recommendedName>
    <component>
        <recommendedName>
            <fullName evidence="11">Glutathione hydrolase large chain</fullName>
        </recommendedName>
    </component>
    <component>
        <recommendedName>
            <fullName evidence="11">Glutathione hydrolase small chain</fullName>
        </recommendedName>
    </component>
</protein>
<organism evidence="12 13">
    <name type="scientific">Blastopirellula marina</name>
    <dbReference type="NCBI Taxonomy" id="124"/>
    <lineage>
        <taxon>Bacteria</taxon>
        <taxon>Pseudomonadati</taxon>
        <taxon>Planctomycetota</taxon>
        <taxon>Planctomycetia</taxon>
        <taxon>Pirellulales</taxon>
        <taxon>Pirellulaceae</taxon>
        <taxon>Blastopirellula</taxon>
    </lineage>
</organism>
<feature type="active site" description="Nucleophile" evidence="9">
    <location>
        <position position="405"/>
    </location>
</feature>
<evidence type="ECO:0000256" key="1">
    <source>
        <dbReference type="ARBA" id="ARBA00001049"/>
    </source>
</evidence>
<evidence type="ECO:0000256" key="8">
    <source>
        <dbReference type="ARBA" id="ARBA00047417"/>
    </source>
</evidence>
<dbReference type="GO" id="GO:0006751">
    <property type="term" value="P:glutathione catabolic process"/>
    <property type="evidence" value="ECO:0007669"/>
    <property type="project" value="UniProtKB-UniRule"/>
</dbReference>
<dbReference type="EC" id="3.4.19.13" evidence="11"/>
<dbReference type="Gene3D" id="3.60.20.40">
    <property type="match status" value="1"/>
</dbReference>
<feature type="binding site" evidence="10">
    <location>
        <position position="447"/>
    </location>
    <ligand>
        <name>L-glutamate</name>
        <dbReference type="ChEBI" id="CHEBI:29985"/>
    </ligand>
</feature>
<dbReference type="Pfam" id="PF01019">
    <property type="entry name" value="G_glu_transpept"/>
    <property type="match status" value="1"/>
</dbReference>
<evidence type="ECO:0000256" key="3">
    <source>
        <dbReference type="ARBA" id="ARBA00009381"/>
    </source>
</evidence>
<evidence type="ECO:0000313" key="13">
    <source>
        <dbReference type="Proteomes" id="UP000239388"/>
    </source>
</evidence>
<evidence type="ECO:0000313" key="12">
    <source>
        <dbReference type="EMBL" id="PQO41905.1"/>
    </source>
</evidence>
<accession>A0A2S8GBS1</accession>
<dbReference type="AlphaFoldDB" id="A0A2S8GBS1"/>
<feature type="binding site" evidence="10">
    <location>
        <begin position="476"/>
        <end position="477"/>
    </location>
    <ligand>
        <name>L-glutamate</name>
        <dbReference type="ChEBI" id="CHEBI:29985"/>
    </ligand>
</feature>
<comment type="PTM">
    <text evidence="11">Cleaved by autocatalysis into a large and a small subunit.</text>
</comment>
<dbReference type="PANTHER" id="PTHR43199">
    <property type="entry name" value="GLUTATHIONE HYDROLASE"/>
    <property type="match status" value="1"/>
</dbReference>
<dbReference type="GO" id="GO:0103068">
    <property type="term" value="F:leukotriene C4 gamma-glutamyl transferase activity"/>
    <property type="evidence" value="ECO:0007669"/>
    <property type="project" value="UniProtKB-EC"/>
</dbReference>
<keyword evidence="4 11" id="KW-0808">Transferase</keyword>
<evidence type="ECO:0000256" key="2">
    <source>
        <dbReference type="ARBA" id="ARBA00001089"/>
    </source>
</evidence>